<dbReference type="OrthoDB" id="204058at2759"/>
<accession>B4MX47</accession>
<dbReference type="KEGG" id="dwi:6642201"/>
<comment type="function">
    <text evidence="4">Catalyzes the reversible phosphorylytic cleavage of uridine to uracil and ribose-1-phosphate which can then be utilized as carbon and energy sources or in the rescue of pyrimidine bases for nucleotide synthesis. Shows broad substrate specificity and can also accept deoxyuridine and other analogous compounds.</text>
</comment>
<dbReference type="FunCoup" id="B4MX47">
    <property type="interactions" value="180"/>
</dbReference>
<dbReference type="UniPathway" id="UPA00574">
    <property type="reaction ID" value="UER00633"/>
</dbReference>
<dbReference type="CDD" id="cd17763">
    <property type="entry name" value="UP_hUPP-like"/>
    <property type="match status" value="1"/>
</dbReference>
<evidence type="ECO:0000259" key="5">
    <source>
        <dbReference type="Pfam" id="PF01048"/>
    </source>
</evidence>
<dbReference type="NCBIfam" id="TIGR01719">
    <property type="entry name" value="euk_UDPppase"/>
    <property type="match status" value="1"/>
</dbReference>
<dbReference type="EC" id="2.4.2.3" evidence="4"/>
<comment type="pathway">
    <text evidence="4">Pyrimidine metabolism; UMP biosynthesis via salvage pathway; uracil from uridine (phosphorylase route): step 1/1.</text>
</comment>
<evidence type="ECO:0000256" key="3">
    <source>
        <dbReference type="ARBA" id="ARBA00022679"/>
    </source>
</evidence>
<comment type="catalytic activity">
    <reaction evidence="4">
        <text>uridine + phosphate = alpha-D-ribose 1-phosphate + uracil</text>
        <dbReference type="Rhea" id="RHEA:24388"/>
        <dbReference type="ChEBI" id="CHEBI:16704"/>
        <dbReference type="ChEBI" id="CHEBI:17568"/>
        <dbReference type="ChEBI" id="CHEBI:43474"/>
        <dbReference type="ChEBI" id="CHEBI:57720"/>
        <dbReference type="EC" id="2.4.2.3"/>
    </reaction>
</comment>
<gene>
    <name evidence="6" type="primary">Dwil\GK15591</name>
    <name evidence="6" type="ORF">Dwil_GK15591</name>
</gene>
<evidence type="ECO:0000256" key="2">
    <source>
        <dbReference type="ARBA" id="ARBA00022676"/>
    </source>
</evidence>
<feature type="domain" description="Nucleoside phosphorylase" evidence="5">
    <location>
        <begin position="99"/>
        <end position="342"/>
    </location>
</feature>
<comment type="similarity">
    <text evidence="1 4">Belongs to the PNP/UDP phosphorylase family.</text>
</comment>
<evidence type="ECO:0000256" key="4">
    <source>
        <dbReference type="RuleBase" id="RU361131"/>
    </source>
</evidence>
<dbReference type="InterPro" id="IPR000845">
    <property type="entry name" value="Nucleoside_phosphorylase_d"/>
</dbReference>
<dbReference type="EMBL" id="CH963857">
    <property type="protein sequence ID" value="EDW76686.1"/>
    <property type="molecule type" value="Genomic_DNA"/>
</dbReference>
<evidence type="ECO:0000256" key="1">
    <source>
        <dbReference type="ARBA" id="ARBA00010456"/>
    </source>
</evidence>
<dbReference type="GO" id="GO:0006218">
    <property type="term" value="P:uridine catabolic process"/>
    <property type="evidence" value="ECO:0007669"/>
    <property type="project" value="TreeGrafter"/>
</dbReference>
<dbReference type="OMA" id="RMEAFAY"/>
<keyword evidence="2 4" id="KW-0328">Glycosyltransferase</keyword>
<dbReference type="PROSITE" id="PS01232">
    <property type="entry name" value="PNP_UDP_1"/>
    <property type="match status" value="1"/>
</dbReference>
<dbReference type="Pfam" id="PF01048">
    <property type="entry name" value="PNP_UDP_1"/>
    <property type="match status" value="1"/>
</dbReference>
<dbReference type="SMR" id="B4MX47"/>
<reference evidence="6 7" key="1">
    <citation type="journal article" date="2007" name="Nature">
        <title>Evolution of genes and genomes on the Drosophila phylogeny.</title>
        <authorList>
            <consortium name="Drosophila 12 Genomes Consortium"/>
            <person name="Clark A.G."/>
            <person name="Eisen M.B."/>
            <person name="Smith D.R."/>
            <person name="Bergman C.M."/>
            <person name="Oliver B."/>
            <person name="Markow T.A."/>
            <person name="Kaufman T.C."/>
            <person name="Kellis M."/>
            <person name="Gelbart W."/>
            <person name="Iyer V.N."/>
            <person name="Pollard D.A."/>
            <person name="Sackton T.B."/>
            <person name="Larracuente A.M."/>
            <person name="Singh N.D."/>
            <person name="Abad J.P."/>
            <person name="Abt D.N."/>
            <person name="Adryan B."/>
            <person name="Aguade M."/>
            <person name="Akashi H."/>
            <person name="Anderson W.W."/>
            <person name="Aquadro C.F."/>
            <person name="Ardell D.H."/>
            <person name="Arguello R."/>
            <person name="Artieri C.G."/>
            <person name="Barbash D.A."/>
            <person name="Barker D."/>
            <person name="Barsanti P."/>
            <person name="Batterham P."/>
            <person name="Batzoglou S."/>
            <person name="Begun D."/>
            <person name="Bhutkar A."/>
            <person name="Blanco E."/>
            <person name="Bosak S.A."/>
            <person name="Bradley R.K."/>
            <person name="Brand A.D."/>
            <person name="Brent M.R."/>
            <person name="Brooks A.N."/>
            <person name="Brown R.H."/>
            <person name="Butlin R.K."/>
            <person name="Caggese C."/>
            <person name="Calvi B.R."/>
            <person name="Bernardo de Carvalho A."/>
            <person name="Caspi A."/>
            <person name="Castrezana S."/>
            <person name="Celniker S.E."/>
            <person name="Chang J.L."/>
            <person name="Chapple C."/>
            <person name="Chatterji S."/>
            <person name="Chinwalla A."/>
            <person name="Civetta A."/>
            <person name="Clifton S.W."/>
            <person name="Comeron J.M."/>
            <person name="Costello J.C."/>
            <person name="Coyne J.A."/>
            <person name="Daub J."/>
            <person name="David R.G."/>
            <person name="Delcher A.L."/>
            <person name="Delehaunty K."/>
            <person name="Do C.B."/>
            <person name="Ebling H."/>
            <person name="Edwards K."/>
            <person name="Eickbush T."/>
            <person name="Evans J.D."/>
            <person name="Filipski A."/>
            <person name="Findeiss S."/>
            <person name="Freyhult E."/>
            <person name="Fulton L."/>
            <person name="Fulton R."/>
            <person name="Garcia A.C."/>
            <person name="Gardiner A."/>
            <person name="Garfield D.A."/>
            <person name="Garvin B.E."/>
            <person name="Gibson G."/>
            <person name="Gilbert D."/>
            <person name="Gnerre S."/>
            <person name="Godfrey J."/>
            <person name="Good R."/>
            <person name="Gotea V."/>
            <person name="Gravely B."/>
            <person name="Greenberg A.J."/>
            <person name="Griffiths-Jones S."/>
            <person name="Gross S."/>
            <person name="Guigo R."/>
            <person name="Gustafson E.A."/>
            <person name="Haerty W."/>
            <person name="Hahn M.W."/>
            <person name="Halligan D.L."/>
            <person name="Halpern A.L."/>
            <person name="Halter G.M."/>
            <person name="Han M.V."/>
            <person name="Heger A."/>
            <person name="Hillier L."/>
            <person name="Hinrichs A.S."/>
            <person name="Holmes I."/>
            <person name="Hoskins R.A."/>
            <person name="Hubisz M.J."/>
            <person name="Hultmark D."/>
            <person name="Huntley M.A."/>
            <person name="Jaffe D.B."/>
            <person name="Jagadeeshan S."/>
            <person name="Jeck W.R."/>
            <person name="Johnson J."/>
            <person name="Jones C.D."/>
            <person name="Jordan W.C."/>
            <person name="Karpen G.H."/>
            <person name="Kataoka E."/>
            <person name="Keightley P.D."/>
            <person name="Kheradpour P."/>
            <person name="Kirkness E.F."/>
            <person name="Koerich L.B."/>
            <person name="Kristiansen K."/>
            <person name="Kudrna D."/>
            <person name="Kulathinal R.J."/>
            <person name="Kumar S."/>
            <person name="Kwok R."/>
            <person name="Lander E."/>
            <person name="Langley C.H."/>
            <person name="Lapoint R."/>
            <person name="Lazzaro B.P."/>
            <person name="Lee S.J."/>
            <person name="Levesque L."/>
            <person name="Li R."/>
            <person name="Lin C.F."/>
            <person name="Lin M.F."/>
            <person name="Lindblad-Toh K."/>
            <person name="Llopart A."/>
            <person name="Long M."/>
            <person name="Low L."/>
            <person name="Lozovsky E."/>
            <person name="Lu J."/>
            <person name="Luo M."/>
            <person name="Machado C.A."/>
            <person name="Makalowski W."/>
            <person name="Marzo M."/>
            <person name="Matsuda M."/>
            <person name="Matzkin L."/>
            <person name="McAllister B."/>
            <person name="McBride C.S."/>
            <person name="McKernan B."/>
            <person name="McKernan K."/>
            <person name="Mendez-Lago M."/>
            <person name="Minx P."/>
            <person name="Mollenhauer M.U."/>
            <person name="Montooth K."/>
            <person name="Mount S.M."/>
            <person name="Mu X."/>
            <person name="Myers E."/>
            <person name="Negre B."/>
            <person name="Newfeld S."/>
            <person name="Nielsen R."/>
            <person name="Noor M.A."/>
            <person name="O'Grady P."/>
            <person name="Pachter L."/>
            <person name="Papaceit M."/>
            <person name="Parisi M.J."/>
            <person name="Parisi M."/>
            <person name="Parts L."/>
            <person name="Pedersen J.S."/>
            <person name="Pesole G."/>
            <person name="Phillippy A.M."/>
            <person name="Ponting C.P."/>
            <person name="Pop M."/>
            <person name="Porcelli D."/>
            <person name="Powell J.R."/>
            <person name="Prohaska S."/>
            <person name="Pruitt K."/>
            <person name="Puig M."/>
            <person name="Quesneville H."/>
            <person name="Ram K.R."/>
            <person name="Rand D."/>
            <person name="Rasmussen M.D."/>
            <person name="Reed L.K."/>
            <person name="Reenan R."/>
            <person name="Reily A."/>
            <person name="Remington K.A."/>
            <person name="Rieger T.T."/>
            <person name="Ritchie M.G."/>
            <person name="Robin C."/>
            <person name="Rogers Y.H."/>
            <person name="Rohde C."/>
            <person name="Rozas J."/>
            <person name="Rubenfield M.J."/>
            <person name="Ruiz A."/>
            <person name="Russo S."/>
            <person name="Salzberg S.L."/>
            <person name="Sanchez-Gracia A."/>
            <person name="Saranga D.J."/>
            <person name="Sato H."/>
            <person name="Schaeffer S.W."/>
            <person name="Schatz M.C."/>
            <person name="Schlenke T."/>
            <person name="Schwartz R."/>
            <person name="Segarra C."/>
            <person name="Singh R.S."/>
            <person name="Sirot L."/>
            <person name="Sirota M."/>
            <person name="Sisneros N.B."/>
            <person name="Smith C.D."/>
            <person name="Smith T.F."/>
            <person name="Spieth J."/>
            <person name="Stage D.E."/>
            <person name="Stark A."/>
            <person name="Stephan W."/>
            <person name="Strausberg R.L."/>
            <person name="Strempel S."/>
            <person name="Sturgill D."/>
            <person name="Sutton G."/>
            <person name="Sutton G.G."/>
            <person name="Tao W."/>
            <person name="Teichmann S."/>
            <person name="Tobari Y.N."/>
            <person name="Tomimura Y."/>
            <person name="Tsolas J.M."/>
            <person name="Valente V.L."/>
            <person name="Venter E."/>
            <person name="Venter J.C."/>
            <person name="Vicario S."/>
            <person name="Vieira F.G."/>
            <person name="Vilella A.J."/>
            <person name="Villasante A."/>
            <person name="Walenz B."/>
            <person name="Wang J."/>
            <person name="Wasserman M."/>
            <person name="Watts T."/>
            <person name="Wilson D."/>
            <person name="Wilson R.K."/>
            <person name="Wing R.A."/>
            <person name="Wolfner M.F."/>
            <person name="Wong A."/>
            <person name="Wong G.K."/>
            <person name="Wu C.I."/>
            <person name="Wu G."/>
            <person name="Yamamoto D."/>
            <person name="Yang H.P."/>
            <person name="Yang S.P."/>
            <person name="Yorke J.A."/>
            <person name="Yoshida K."/>
            <person name="Zdobnov E."/>
            <person name="Zhang P."/>
            <person name="Zhang Y."/>
            <person name="Zimin A.V."/>
            <person name="Baldwin J."/>
            <person name="Abdouelleil A."/>
            <person name="Abdulkadir J."/>
            <person name="Abebe A."/>
            <person name="Abera B."/>
            <person name="Abreu J."/>
            <person name="Acer S.C."/>
            <person name="Aftuck L."/>
            <person name="Alexander A."/>
            <person name="An P."/>
            <person name="Anderson E."/>
            <person name="Anderson S."/>
            <person name="Arachi H."/>
            <person name="Azer M."/>
            <person name="Bachantsang P."/>
            <person name="Barry A."/>
            <person name="Bayul T."/>
            <person name="Berlin A."/>
            <person name="Bessette D."/>
            <person name="Bloom T."/>
            <person name="Blye J."/>
            <person name="Boguslavskiy L."/>
            <person name="Bonnet C."/>
            <person name="Boukhgalter B."/>
            <person name="Bourzgui I."/>
            <person name="Brown A."/>
            <person name="Cahill P."/>
            <person name="Channer S."/>
            <person name="Cheshatsang Y."/>
            <person name="Chuda L."/>
            <person name="Citroen M."/>
            <person name="Collymore A."/>
            <person name="Cooke P."/>
            <person name="Costello M."/>
            <person name="D'Aco K."/>
            <person name="Daza R."/>
            <person name="De Haan G."/>
            <person name="DeGray S."/>
            <person name="DeMaso C."/>
            <person name="Dhargay N."/>
            <person name="Dooley K."/>
            <person name="Dooley E."/>
            <person name="Doricent M."/>
            <person name="Dorje P."/>
            <person name="Dorjee K."/>
            <person name="Dupes A."/>
            <person name="Elong R."/>
            <person name="Falk J."/>
            <person name="Farina A."/>
            <person name="Faro S."/>
            <person name="Ferguson D."/>
            <person name="Fisher S."/>
            <person name="Foley C.D."/>
            <person name="Franke A."/>
            <person name="Friedrich D."/>
            <person name="Gadbois L."/>
            <person name="Gearin G."/>
            <person name="Gearin C.R."/>
            <person name="Giannoukos G."/>
            <person name="Goode T."/>
            <person name="Graham J."/>
            <person name="Grandbois E."/>
            <person name="Grewal S."/>
            <person name="Gyaltsen K."/>
            <person name="Hafez N."/>
            <person name="Hagos B."/>
            <person name="Hall J."/>
            <person name="Henson C."/>
            <person name="Hollinger A."/>
            <person name="Honan T."/>
            <person name="Huard M.D."/>
            <person name="Hughes L."/>
            <person name="Hurhula B."/>
            <person name="Husby M.E."/>
            <person name="Kamat A."/>
            <person name="Kanga B."/>
            <person name="Kashin S."/>
            <person name="Khazanovich D."/>
            <person name="Kisner P."/>
            <person name="Lance K."/>
            <person name="Lara M."/>
            <person name="Lee W."/>
            <person name="Lennon N."/>
            <person name="Letendre F."/>
            <person name="LeVine R."/>
            <person name="Lipovsky A."/>
            <person name="Liu X."/>
            <person name="Liu J."/>
            <person name="Liu S."/>
            <person name="Lokyitsang T."/>
            <person name="Lokyitsang Y."/>
            <person name="Lubonja R."/>
            <person name="Lui A."/>
            <person name="MacDonald P."/>
            <person name="Magnisalis V."/>
            <person name="Maru K."/>
            <person name="Matthews C."/>
            <person name="McCusker W."/>
            <person name="McDonough S."/>
            <person name="Mehta T."/>
            <person name="Meldrim J."/>
            <person name="Meneus L."/>
            <person name="Mihai O."/>
            <person name="Mihalev A."/>
            <person name="Mihova T."/>
            <person name="Mittelman R."/>
            <person name="Mlenga V."/>
            <person name="Montmayeur A."/>
            <person name="Mulrain L."/>
            <person name="Navidi A."/>
            <person name="Naylor J."/>
            <person name="Negash T."/>
            <person name="Nguyen T."/>
            <person name="Nguyen N."/>
            <person name="Nicol R."/>
            <person name="Norbu C."/>
            <person name="Norbu N."/>
            <person name="Novod N."/>
            <person name="O'Neill B."/>
            <person name="Osman S."/>
            <person name="Markiewicz E."/>
            <person name="Oyono O.L."/>
            <person name="Patti C."/>
            <person name="Phunkhang P."/>
            <person name="Pierre F."/>
            <person name="Priest M."/>
            <person name="Raghuraman S."/>
            <person name="Rege F."/>
            <person name="Reyes R."/>
            <person name="Rise C."/>
            <person name="Rogov P."/>
            <person name="Ross K."/>
            <person name="Ryan E."/>
            <person name="Settipalli S."/>
            <person name="Shea T."/>
            <person name="Sherpa N."/>
            <person name="Shi L."/>
            <person name="Shih D."/>
            <person name="Sparrow T."/>
            <person name="Spaulding J."/>
            <person name="Stalker J."/>
            <person name="Stange-Thomann N."/>
            <person name="Stavropoulos S."/>
            <person name="Stone C."/>
            <person name="Strader C."/>
            <person name="Tesfaye S."/>
            <person name="Thomson T."/>
            <person name="Thoulutsang Y."/>
            <person name="Thoulutsang D."/>
            <person name="Topham K."/>
            <person name="Topping I."/>
            <person name="Tsamla T."/>
            <person name="Vassiliev H."/>
            <person name="Vo A."/>
            <person name="Wangchuk T."/>
            <person name="Wangdi T."/>
            <person name="Weiand M."/>
            <person name="Wilkinson J."/>
            <person name="Wilson A."/>
            <person name="Yadav S."/>
            <person name="Young G."/>
            <person name="Yu Q."/>
            <person name="Zembek L."/>
            <person name="Zhong D."/>
            <person name="Zimmer A."/>
            <person name="Zwirko Z."/>
            <person name="Jaffe D.B."/>
            <person name="Alvarez P."/>
            <person name="Brockman W."/>
            <person name="Butler J."/>
            <person name="Chin C."/>
            <person name="Gnerre S."/>
            <person name="Grabherr M."/>
            <person name="Kleber M."/>
            <person name="Mauceli E."/>
            <person name="MacCallum I."/>
        </authorList>
    </citation>
    <scope>NUCLEOTIDE SEQUENCE [LARGE SCALE GENOMIC DNA]</scope>
    <source>
        <strain evidence="7">Tucson 14030-0811.24</strain>
    </source>
</reference>
<protein>
    <recommendedName>
        <fullName evidence="4">Uridine phosphorylase</fullName>
        <ecNumber evidence="4">2.4.2.3</ecNumber>
    </recommendedName>
</protein>
<evidence type="ECO:0000313" key="7">
    <source>
        <dbReference type="Proteomes" id="UP000007798"/>
    </source>
</evidence>
<dbReference type="GO" id="GO:0004850">
    <property type="term" value="F:uridine phosphorylase activity"/>
    <property type="evidence" value="ECO:0007669"/>
    <property type="project" value="UniProtKB-EC"/>
</dbReference>
<organism evidence="6 7">
    <name type="scientific">Drosophila willistoni</name>
    <name type="common">Fruit fly</name>
    <dbReference type="NCBI Taxonomy" id="7260"/>
    <lineage>
        <taxon>Eukaryota</taxon>
        <taxon>Metazoa</taxon>
        <taxon>Ecdysozoa</taxon>
        <taxon>Arthropoda</taxon>
        <taxon>Hexapoda</taxon>
        <taxon>Insecta</taxon>
        <taxon>Pterygota</taxon>
        <taxon>Neoptera</taxon>
        <taxon>Endopterygota</taxon>
        <taxon>Diptera</taxon>
        <taxon>Brachycera</taxon>
        <taxon>Muscomorpha</taxon>
        <taxon>Ephydroidea</taxon>
        <taxon>Drosophilidae</taxon>
        <taxon>Drosophila</taxon>
        <taxon>Sophophora</taxon>
    </lineage>
</organism>
<proteinExistence type="inferred from homology"/>
<dbReference type="InParanoid" id="B4MX47"/>
<keyword evidence="7" id="KW-1185">Reference proteome</keyword>
<name>B4MX47_DROWI</name>
<dbReference type="Gene3D" id="3.40.50.1580">
    <property type="entry name" value="Nucleoside phosphorylase domain"/>
    <property type="match status" value="1"/>
</dbReference>
<dbReference type="PhylomeDB" id="B4MX47"/>
<dbReference type="InterPro" id="IPR018016">
    <property type="entry name" value="Nucleoside_phosphorylase_CS"/>
</dbReference>
<dbReference type="SUPFAM" id="SSF53167">
    <property type="entry name" value="Purine and uridine phosphorylases"/>
    <property type="match status" value="1"/>
</dbReference>
<dbReference type="PANTHER" id="PTHR43691">
    <property type="entry name" value="URIDINE PHOSPHORYLASE"/>
    <property type="match status" value="1"/>
</dbReference>
<dbReference type="AlphaFoldDB" id="B4MX47"/>
<dbReference type="PANTHER" id="PTHR43691:SF11">
    <property type="entry name" value="FI09636P-RELATED"/>
    <property type="match status" value="1"/>
</dbReference>
<dbReference type="HOGENOM" id="CLU_054104_0_0_1"/>
<dbReference type="InterPro" id="IPR010059">
    <property type="entry name" value="Uridine_phosphorylase_euk"/>
</dbReference>
<dbReference type="GO" id="GO:0009166">
    <property type="term" value="P:nucleotide catabolic process"/>
    <property type="evidence" value="ECO:0007669"/>
    <property type="project" value="InterPro"/>
</dbReference>
<dbReference type="eggNOG" id="KOG3728">
    <property type="taxonomic scope" value="Eukaryota"/>
</dbReference>
<dbReference type="GO" id="GO:0005829">
    <property type="term" value="C:cytosol"/>
    <property type="evidence" value="ECO:0007669"/>
    <property type="project" value="TreeGrafter"/>
</dbReference>
<dbReference type="GO" id="GO:0044206">
    <property type="term" value="P:UMP salvage"/>
    <property type="evidence" value="ECO:0007669"/>
    <property type="project" value="UniProtKB-UniPathway"/>
</dbReference>
<dbReference type="InterPro" id="IPR035994">
    <property type="entry name" value="Nucleoside_phosphorylase_sf"/>
</dbReference>
<evidence type="ECO:0000313" key="6">
    <source>
        <dbReference type="EMBL" id="EDW76686.1"/>
    </source>
</evidence>
<sequence length="371" mass="40863">MSKKTSSNCMLAREVCQLKALVRAQNKQLCLLVKQVKDNCKQEGQSGSETKESTLRNLNPCIKCLNPDFLYHLGMDTESTNFPNVFGDVRFVCLSGPAQRAEKFASYFMEAIGLKLNAAVKLKDLAAGGHRYAMFKAGPVLCVSHGIGCPSLSIVLNELIKMMHHAKCHDPVFIRIGSCGGIGLESGTVIITKEAVNAELTPKYEVIVHGKPVQYPAQLDEDLAKELHSIADSCNADYDTILGKTMCAHDFYEGQSRLDGAFCDYTVEAKKAYLQKLADNCVTNIEMESLGFAAITHRAGIRAAVVCFTIVNRLENDQVTASPETMGEWQSRPQELIARYIRKSIYGSDDTCEEDDEELKKCDCDENAGCC</sequence>
<keyword evidence="3 4" id="KW-0808">Transferase</keyword>
<dbReference type="STRING" id="7260.B4MX47"/>
<dbReference type="Proteomes" id="UP000007798">
    <property type="component" value="Unassembled WGS sequence"/>
</dbReference>